<accession>A0AAR5PSA6</accession>
<evidence type="ECO:0000313" key="2">
    <source>
        <dbReference type="Proteomes" id="UP000019118"/>
    </source>
</evidence>
<sequence>MQFPVMLLTSNDYRQSETEKEPHNLLLDFRGEWGPPGSDAGLRLNAQLPYPVGPPLAPPQTKQRPDQSLKPYSAALLDDVEDIEGAPADYKYLPHKLLEALDALEPELGPDFAHYHSGGCLGAVTLQRTVYLVWPHCGGLLQFWSPTGEGFSVGGLPPDPVLGLEAYSSPKECWIVLRAKLQVLVLSVAEPRAYRVAYSECSRAPFLDAQLQGQLLGLVQLGKGFSLKDIGGPRVAFRLAASEVRKFAFAPPNRVVLMEPWLVTVHDFAEKTLLQRFDPQLMACNQLCNLRMAGGNLLLATRHYLLAAPLDCLEGFGAFAHGLSSAPLHLEALGPLVCLGGRWGAVAFVEGTPFGLPCPLPSLKDSLEAALPGTRDVSLHATLLRRLDWATAGLKLVEDVLFSVNSIGELFQQRLSHSAVDNATPIRALIGWVGAFRAQLPPPRVPVTNFAAMGGAYGRLAAPPQPAKRGRRRRSLAGRFLARFQPLYGRKRITSEFGRGFLDAWTDEESDASGASEPELPFYDKVSSWMERHDAELPAPD</sequence>
<evidence type="ECO:0000313" key="1">
    <source>
        <dbReference type="EnsemblMetazoa" id="XP_019763899.1"/>
    </source>
</evidence>
<name>A0AAR5PSA6_DENPD</name>
<organism evidence="1 2">
    <name type="scientific">Dendroctonus ponderosae</name>
    <name type="common">Mountain pine beetle</name>
    <dbReference type="NCBI Taxonomy" id="77166"/>
    <lineage>
        <taxon>Eukaryota</taxon>
        <taxon>Metazoa</taxon>
        <taxon>Ecdysozoa</taxon>
        <taxon>Arthropoda</taxon>
        <taxon>Hexapoda</taxon>
        <taxon>Insecta</taxon>
        <taxon>Pterygota</taxon>
        <taxon>Neoptera</taxon>
        <taxon>Endopterygota</taxon>
        <taxon>Coleoptera</taxon>
        <taxon>Polyphaga</taxon>
        <taxon>Cucujiformia</taxon>
        <taxon>Curculionidae</taxon>
        <taxon>Scolytinae</taxon>
        <taxon>Dendroctonus</taxon>
    </lineage>
</organism>
<proteinExistence type="predicted"/>
<reference evidence="2" key="1">
    <citation type="journal article" date="2013" name="Genome Biol.">
        <title>Draft genome of the mountain pine beetle, Dendroctonus ponderosae Hopkins, a major forest pest.</title>
        <authorList>
            <person name="Keeling C.I."/>
            <person name="Yuen M.M."/>
            <person name="Liao N.Y."/>
            <person name="Docking T.R."/>
            <person name="Chan S.K."/>
            <person name="Taylor G.A."/>
            <person name="Palmquist D.L."/>
            <person name="Jackman S.D."/>
            <person name="Nguyen A."/>
            <person name="Li M."/>
            <person name="Henderson H."/>
            <person name="Janes J.K."/>
            <person name="Zhao Y."/>
            <person name="Pandoh P."/>
            <person name="Moore R."/>
            <person name="Sperling F.A."/>
            <person name="Huber D.P."/>
            <person name="Birol I."/>
            <person name="Jones S.J."/>
            <person name="Bohlmann J."/>
        </authorList>
    </citation>
    <scope>NUCLEOTIDE SEQUENCE</scope>
</reference>
<dbReference type="AlphaFoldDB" id="A0AAR5PSA6"/>
<reference evidence="1" key="2">
    <citation type="submission" date="2024-08" db="UniProtKB">
        <authorList>
            <consortium name="EnsemblMetazoa"/>
        </authorList>
    </citation>
    <scope>IDENTIFICATION</scope>
</reference>
<dbReference type="EnsemblMetazoa" id="XM_019908340.1">
    <property type="protein sequence ID" value="XP_019763899.1"/>
    <property type="gene ID" value="LOC109540119"/>
</dbReference>
<keyword evidence="2" id="KW-1185">Reference proteome</keyword>
<protein>
    <submittedName>
        <fullName evidence="1">Uncharacterized protein</fullName>
    </submittedName>
</protein>
<dbReference type="Proteomes" id="UP000019118">
    <property type="component" value="Unassembled WGS sequence"/>
</dbReference>